<dbReference type="Proteomes" id="UP000299102">
    <property type="component" value="Unassembled WGS sequence"/>
</dbReference>
<protein>
    <submittedName>
        <fullName evidence="1">Uncharacterized protein</fullName>
    </submittedName>
</protein>
<name>A0A4C1U8N9_EUMVA</name>
<reference evidence="1 2" key="1">
    <citation type="journal article" date="2019" name="Commun. Biol.">
        <title>The bagworm genome reveals a unique fibroin gene that provides high tensile strength.</title>
        <authorList>
            <person name="Kono N."/>
            <person name="Nakamura H."/>
            <person name="Ohtoshi R."/>
            <person name="Tomita M."/>
            <person name="Numata K."/>
            <person name="Arakawa K."/>
        </authorList>
    </citation>
    <scope>NUCLEOTIDE SEQUENCE [LARGE SCALE GENOMIC DNA]</scope>
</reference>
<organism evidence="1 2">
    <name type="scientific">Eumeta variegata</name>
    <name type="common">Bagworm moth</name>
    <name type="synonym">Eumeta japonica</name>
    <dbReference type="NCBI Taxonomy" id="151549"/>
    <lineage>
        <taxon>Eukaryota</taxon>
        <taxon>Metazoa</taxon>
        <taxon>Ecdysozoa</taxon>
        <taxon>Arthropoda</taxon>
        <taxon>Hexapoda</taxon>
        <taxon>Insecta</taxon>
        <taxon>Pterygota</taxon>
        <taxon>Neoptera</taxon>
        <taxon>Endopterygota</taxon>
        <taxon>Lepidoptera</taxon>
        <taxon>Glossata</taxon>
        <taxon>Ditrysia</taxon>
        <taxon>Tineoidea</taxon>
        <taxon>Psychidae</taxon>
        <taxon>Oiketicinae</taxon>
        <taxon>Eumeta</taxon>
    </lineage>
</organism>
<accession>A0A4C1U8N9</accession>
<gene>
    <name evidence="1" type="ORF">EVAR_22580_1</name>
</gene>
<dbReference type="AlphaFoldDB" id="A0A4C1U8N9"/>
<dbReference type="EMBL" id="BGZK01000138">
    <property type="protein sequence ID" value="GBP22294.1"/>
    <property type="molecule type" value="Genomic_DNA"/>
</dbReference>
<comment type="caution">
    <text evidence="1">The sequence shown here is derived from an EMBL/GenBank/DDBJ whole genome shotgun (WGS) entry which is preliminary data.</text>
</comment>
<keyword evidence="2" id="KW-1185">Reference proteome</keyword>
<evidence type="ECO:0000313" key="2">
    <source>
        <dbReference type="Proteomes" id="UP000299102"/>
    </source>
</evidence>
<evidence type="ECO:0000313" key="1">
    <source>
        <dbReference type="EMBL" id="GBP22294.1"/>
    </source>
</evidence>
<proteinExistence type="predicted"/>
<sequence>MVQDIPSTDGRTDELTAALPIGGATDESINPNIAPTIARAYTTRQPTMTHPPLPDLARTTTDCYHNMPQQSHGLLQLSSPAVGTVYIVGYGCELHVLGSRCSPCTVFAVAFFRFRKQAVTGRENGPSGSCVKSDGNLVQLIASTDRLIIEVSSGPPRGRRRTRVAGARRARAACPIRSFRTREFDRIEWLFRKSTSWEVECFGRVLPPPVRAHCARRRRTAVELYYYSFMAVNSILLHEAKPPQAPSIPYPNLIRVRYDLGSGAPARGL</sequence>